<feature type="region of interest" description="Disordered" evidence="7">
    <location>
        <begin position="740"/>
        <end position="771"/>
    </location>
</feature>
<keyword evidence="2" id="KW-0808">Transferase</keyword>
<dbReference type="GO" id="GO:0004674">
    <property type="term" value="F:protein serine/threonine kinase activity"/>
    <property type="evidence" value="ECO:0007669"/>
    <property type="project" value="UniProtKB-KW"/>
</dbReference>
<organism evidence="9 10">
    <name type="scientific">Extremus antarcticus</name>
    <dbReference type="NCBI Taxonomy" id="702011"/>
    <lineage>
        <taxon>Eukaryota</taxon>
        <taxon>Fungi</taxon>
        <taxon>Dikarya</taxon>
        <taxon>Ascomycota</taxon>
        <taxon>Pezizomycotina</taxon>
        <taxon>Dothideomycetes</taxon>
        <taxon>Dothideomycetidae</taxon>
        <taxon>Mycosphaerellales</taxon>
        <taxon>Extremaceae</taxon>
        <taxon>Extremus</taxon>
    </lineage>
</organism>
<dbReference type="GO" id="GO:0005634">
    <property type="term" value="C:nucleus"/>
    <property type="evidence" value="ECO:0007669"/>
    <property type="project" value="TreeGrafter"/>
</dbReference>
<dbReference type="GO" id="GO:0033316">
    <property type="term" value="P:meiotic spindle assembly checkpoint signaling"/>
    <property type="evidence" value="ECO:0007669"/>
    <property type="project" value="TreeGrafter"/>
</dbReference>
<evidence type="ECO:0000256" key="3">
    <source>
        <dbReference type="ARBA" id="ARBA00022741"/>
    </source>
</evidence>
<keyword evidence="1" id="KW-0723">Serine/threonine-protein kinase</keyword>
<feature type="compositionally biased region" description="Polar residues" evidence="7">
    <location>
        <begin position="740"/>
        <end position="757"/>
    </location>
</feature>
<dbReference type="InterPro" id="IPR008271">
    <property type="entry name" value="Ser/Thr_kinase_AS"/>
</dbReference>
<feature type="domain" description="Protein kinase" evidence="8">
    <location>
        <begin position="576"/>
        <end position="866"/>
    </location>
</feature>
<proteinExistence type="predicted"/>
<evidence type="ECO:0000313" key="10">
    <source>
        <dbReference type="Proteomes" id="UP001271007"/>
    </source>
</evidence>
<dbReference type="GO" id="GO:0034501">
    <property type="term" value="P:protein localization to kinetochore"/>
    <property type="evidence" value="ECO:0007669"/>
    <property type="project" value="TreeGrafter"/>
</dbReference>
<dbReference type="GO" id="GO:0004712">
    <property type="term" value="F:protein serine/threonine/tyrosine kinase activity"/>
    <property type="evidence" value="ECO:0007669"/>
    <property type="project" value="TreeGrafter"/>
</dbReference>
<dbReference type="Pfam" id="PF00069">
    <property type="entry name" value="Pkinase"/>
    <property type="match status" value="1"/>
</dbReference>
<dbReference type="SMART" id="SM00220">
    <property type="entry name" value="S_TKc"/>
    <property type="match status" value="1"/>
</dbReference>
<feature type="compositionally biased region" description="Polar residues" evidence="7">
    <location>
        <begin position="240"/>
        <end position="256"/>
    </location>
</feature>
<dbReference type="PROSITE" id="PS00107">
    <property type="entry name" value="PROTEIN_KINASE_ATP"/>
    <property type="match status" value="1"/>
</dbReference>
<keyword evidence="10" id="KW-1185">Reference proteome</keyword>
<comment type="caution">
    <text evidence="9">The sequence shown here is derived from an EMBL/GenBank/DDBJ whole genome shotgun (WGS) entry which is preliminary data.</text>
</comment>
<dbReference type="InterPro" id="IPR000719">
    <property type="entry name" value="Prot_kinase_dom"/>
</dbReference>
<feature type="compositionally biased region" description="Polar residues" evidence="7">
    <location>
        <begin position="183"/>
        <end position="204"/>
    </location>
</feature>
<feature type="binding site" evidence="6">
    <location>
        <position position="604"/>
    </location>
    <ligand>
        <name>ATP</name>
        <dbReference type="ChEBI" id="CHEBI:30616"/>
    </ligand>
</feature>
<evidence type="ECO:0000313" key="9">
    <source>
        <dbReference type="EMBL" id="KAK3059151.1"/>
    </source>
</evidence>
<feature type="compositionally biased region" description="Polar residues" evidence="7">
    <location>
        <begin position="354"/>
        <end position="385"/>
    </location>
</feature>
<feature type="region of interest" description="Disordered" evidence="7">
    <location>
        <begin position="354"/>
        <end position="452"/>
    </location>
</feature>
<reference evidence="9" key="1">
    <citation type="submission" date="2023-04" db="EMBL/GenBank/DDBJ databases">
        <title>Black Yeasts Isolated from many extreme environments.</title>
        <authorList>
            <person name="Coleine C."/>
            <person name="Stajich J.E."/>
            <person name="Selbmann L."/>
        </authorList>
    </citation>
    <scope>NUCLEOTIDE SEQUENCE</scope>
    <source>
        <strain evidence="9">CCFEE 5312</strain>
    </source>
</reference>
<dbReference type="PROSITE" id="PS00108">
    <property type="entry name" value="PROTEIN_KINASE_ST"/>
    <property type="match status" value="1"/>
</dbReference>
<name>A0AAJ0GK45_9PEZI</name>
<dbReference type="Proteomes" id="UP001271007">
    <property type="component" value="Unassembled WGS sequence"/>
</dbReference>
<keyword evidence="3 6" id="KW-0547">Nucleotide-binding</keyword>
<dbReference type="SUPFAM" id="SSF56112">
    <property type="entry name" value="Protein kinase-like (PK-like)"/>
    <property type="match status" value="1"/>
</dbReference>
<feature type="region of interest" description="Disordered" evidence="7">
    <location>
        <begin position="109"/>
        <end position="334"/>
    </location>
</feature>
<evidence type="ECO:0000259" key="8">
    <source>
        <dbReference type="PROSITE" id="PS50011"/>
    </source>
</evidence>
<dbReference type="PROSITE" id="PS50011">
    <property type="entry name" value="PROTEIN_KINASE_DOM"/>
    <property type="match status" value="1"/>
</dbReference>
<dbReference type="GO" id="GO:0098813">
    <property type="term" value="P:nuclear chromosome segregation"/>
    <property type="evidence" value="ECO:0007669"/>
    <property type="project" value="UniProtKB-ARBA"/>
</dbReference>
<gene>
    <name evidence="9" type="ORF">LTR09_000717</name>
</gene>
<evidence type="ECO:0000256" key="5">
    <source>
        <dbReference type="ARBA" id="ARBA00022840"/>
    </source>
</evidence>
<dbReference type="CDD" id="cd14131">
    <property type="entry name" value="PKc_Mps1"/>
    <property type="match status" value="1"/>
</dbReference>
<keyword evidence="5 6" id="KW-0067">ATP-binding</keyword>
<dbReference type="Gene3D" id="1.10.510.10">
    <property type="entry name" value="Transferase(Phosphotransferase) domain 1"/>
    <property type="match status" value="1"/>
</dbReference>
<dbReference type="InterPro" id="IPR027084">
    <property type="entry name" value="Mps1_cat"/>
</dbReference>
<dbReference type="InterPro" id="IPR017441">
    <property type="entry name" value="Protein_kinase_ATP_BS"/>
</dbReference>
<dbReference type="GO" id="GO:0000776">
    <property type="term" value="C:kinetochore"/>
    <property type="evidence" value="ECO:0007669"/>
    <property type="project" value="TreeGrafter"/>
</dbReference>
<protein>
    <recommendedName>
        <fullName evidence="8">Protein kinase domain-containing protein</fullName>
    </recommendedName>
</protein>
<feature type="compositionally biased region" description="Polar residues" evidence="7">
    <location>
        <begin position="293"/>
        <end position="334"/>
    </location>
</feature>
<feature type="compositionally biased region" description="Basic and acidic residues" evidence="7">
    <location>
        <begin position="154"/>
        <end position="166"/>
    </location>
</feature>
<dbReference type="EMBL" id="JAWDJX010000001">
    <property type="protein sequence ID" value="KAK3059151.1"/>
    <property type="molecule type" value="Genomic_DNA"/>
</dbReference>
<dbReference type="FunFam" id="3.30.200.20:FF:000131">
    <property type="entry name" value="Dual specificity protein kinase TTK"/>
    <property type="match status" value="1"/>
</dbReference>
<evidence type="ECO:0000256" key="2">
    <source>
        <dbReference type="ARBA" id="ARBA00022679"/>
    </source>
</evidence>
<evidence type="ECO:0000256" key="1">
    <source>
        <dbReference type="ARBA" id="ARBA00022527"/>
    </source>
</evidence>
<accession>A0AAJ0GK45</accession>
<dbReference type="Gene3D" id="3.30.200.20">
    <property type="entry name" value="Phosphorylase Kinase, domain 1"/>
    <property type="match status" value="1"/>
</dbReference>
<dbReference type="PANTHER" id="PTHR22974">
    <property type="entry name" value="MIXED LINEAGE PROTEIN KINASE"/>
    <property type="match status" value="1"/>
</dbReference>
<sequence>MAAVAHPTRPVIRRNSPLSVSNGILGFSADAPMIRRIDIGDSDSDDEPPPAIKFSKETQALLAGAPAASSPPRNEQAYEIPRFKTSAGTIRTAVDTPSRAPGIKIIRRSSPALAGERSRVSSTPPRIVQIGNKGSASAKRSISIAGPYAQRIPAKREPTPTHDAKLDVITPAPGPRALRVRTRSTSVTSQDAHGAAGSSTSRPGSRNGAKSAVEPSNDNTEGDELRRSASQHHGLETISRFATSTTGRTRNPSSDTAPPPGSTRVKRAPGFTGSFLKSGPVRRGFRRRDSEDNVSPNEEVPNSSATQPSASSYTPRTGSATQASGPPSRNASFDTRATSVEPVSVHDFAQKNNQALQEARPSSRQAGSYLSRSQISSDSRPPSRTTNERVRSRQASVEPPPHRSQTSVHQDEVPAPASAVHELPLRKTSTDLAQPRAALASKPPQRVPSLRNAQYRYAAPKIHTDASEDQENMPPPTFKRNKDAEFKYLGKPSMTILADEQKPKPHQNDMTPVPVPAQQQEQRKALGAISGNTPHRAAPAPPPKMSVLDTATTTAGASVTKSKKKRSHIVINGKIFTQMGKIGAGGSAQVFCVMAENYNTFALKRVKLKEQDEAAVRGYKGEIDLLKKLTEVERVIRLFDWELNNEKQELLVLMEKGDTDFNRLLTLRQNGENNRFDPVFTRYHWREMLECVQAVHDMDIVHSDLKPANFLLVQGKLKLIDFGIANAIDTDNTVNVHRDTNVGTPNYMSPESITDTNEPAPADGRKDGAARPAKDIRIGKASDVWSLGCILYQMVYGRPPFAHIPSQLKRIMAITNPNHAISFPEVGLGDVPVPASLSGVLRKCLNRHPDVRPTTKQLLADSDVYMNPEQPGTVAMNEDLLGQIINKVIERCRDKGVPSTGESSVYPKSFMDKIRLLVEAG</sequence>
<evidence type="ECO:0000256" key="4">
    <source>
        <dbReference type="ARBA" id="ARBA00022777"/>
    </source>
</evidence>
<keyword evidence="4" id="KW-0418">Kinase</keyword>
<evidence type="ECO:0000256" key="6">
    <source>
        <dbReference type="PROSITE-ProRule" id="PRU10141"/>
    </source>
</evidence>
<dbReference type="PANTHER" id="PTHR22974:SF21">
    <property type="entry name" value="DUAL SPECIFICITY PROTEIN KINASE TTK"/>
    <property type="match status" value="1"/>
</dbReference>
<dbReference type="AlphaFoldDB" id="A0AAJ0GK45"/>
<dbReference type="GO" id="GO:0007094">
    <property type="term" value="P:mitotic spindle assembly checkpoint signaling"/>
    <property type="evidence" value="ECO:0007669"/>
    <property type="project" value="TreeGrafter"/>
</dbReference>
<dbReference type="InterPro" id="IPR011009">
    <property type="entry name" value="Kinase-like_dom_sf"/>
</dbReference>
<evidence type="ECO:0000256" key="7">
    <source>
        <dbReference type="SAM" id="MobiDB-lite"/>
    </source>
</evidence>
<dbReference type="GO" id="GO:0005524">
    <property type="term" value="F:ATP binding"/>
    <property type="evidence" value="ECO:0007669"/>
    <property type="project" value="UniProtKB-UniRule"/>
</dbReference>